<evidence type="ECO:0000256" key="1">
    <source>
        <dbReference type="ARBA" id="ARBA00001954"/>
    </source>
</evidence>
<keyword evidence="8" id="KW-0234">DNA repair</keyword>
<dbReference type="Pfam" id="PF13532">
    <property type="entry name" value="2OG-FeII_Oxy_2"/>
    <property type="match status" value="1"/>
</dbReference>
<dbReference type="InterPro" id="IPR027450">
    <property type="entry name" value="AlkB-like"/>
</dbReference>
<dbReference type="Gene3D" id="2.60.120.590">
    <property type="entry name" value="Alpha-ketoglutarate-dependent dioxygenase AlkB-like"/>
    <property type="match status" value="1"/>
</dbReference>
<feature type="domain" description="Fe2OG dioxygenase" evidence="9">
    <location>
        <begin position="110"/>
        <end position="207"/>
    </location>
</feature>
<dbReference type="PANTHER" id="PTHR31212">
    <property type="entry name" value="ALPHA-KETOGLUTARATE-DEPENDENT DIOXYGENASE ALKB HOMOLOG 3"/>
    <property type="match status" value="1"/>
</dbReference>
<evidence type="ECO:0000256" key="4">
    <source>
        <dbReference type="ARBA" id="ARBA00022842"/>
    </source>
</evidence>
<dbReference type="KEGG" id="ptes:JQU52_11875"/>
<evidence type="ECO:0000256" key="3">
    <source>
        <dbReference type="ARBA" id="ARBA00022763"/>
    </source>
</evidence>
<dbReference type="GO" id="GO:0006307">
    <property type="term" value="P:DNA alkylation repair"/>
    <property type="evidence" value="ECO:0007669"/>
    <property type="project" value="InterPro"/>
</dbReference>
<dbReference type="PANTHER" id="PTHR31212:SF4">
    <property type="entry name" value="ALPHA-KETOGLUTARATE-DEPENDENT DIOXYGENASE ALKB HOMOLOG 3"/>
    <property type="match status" value="1"/>
</dbReference>
<name>A0A892ZKI4_9NEIS</name>
<gene>
    <name evidence="10" type="ORF">JQU52_11875</name>
</gene>
<dbReference type="FunFam" id="2.60.120.590:FF:000004">
    <property type="entry name" value="DNA oxidative demethylase ALKBH2"/>
    <property type="match status" value="1"/>
</dbReference>
<keyword evidence="2" id="KW-0479">Metal-binding</keyword>
<dbReference type="SUPFAM" id="SSF51197">
    <property type="entry name" value="Clavaminate synthase-like"/>
    <property type="match status" value="1"/>
</dbReference>
<keyword evidence="4" id="KW-0460">Magnesium</keyword>
<dbReference type="AlphaFoldDB" id="A0A892ZKI4"/>
<accession>A0A892ZKI4</accession>
<keyword evidence="3" id="KW-0227">DNA damage</keyword>
<evidence type="ECO:0000256" key="5">
    <source>
        <dbReference type="ARBA" id="ARBA00022964"/>
    </source>
</evidence>
<dbReference type="GO" id="GO:0140097">
    <property type="term" value="F:catalytic activity, acting on DNA"/>
    <property type="evidence" value="ECO:0007669"/>
    <property type="project" value="UniProtKB-ARBA"/>
</dbReference>
<dbReference type="EMBL" id="CP069798">
    <property type="protein sequence ID" value="QRQ81399.1"/>
    <property type="molecule type" value="Genomic_DNA"/>
</dbReference>
<reference evidence="10" key="1">
    <citation type="submission" date="2021-02" db="EMBL/GenBank/DDBJ databases">
        <title>Neisseriaceae sp. 26B isolated from the cloaca of a Common Toad-headed Turtle (Mesoclemmys nasuta).</title>
        <authorList>
            <person name="Spergser J."/>
            <person name="Busse H.-J."/>
        </authorList>
    </citation>
    <scope>NUCLEOTIDE SEQUENCE</scope>
    <source>
        <strain evidence="10">26B</strain>
    </source>
</reference>
<dbReference type="RefSeq" id="WP_230338692.1">
    <property type="nucleotide sequence ID" value="NZ_CP069798.1"/>
</dbReference>
<evidence type="ECO:0000256" key="6">
    <source>
        <dbReference type="ARBA" id="ARBA00023002"/>
    </source>
</evidence>
<evidence type="ECO:0000313" key="11">
    <source>
        <dbReference type="Proteomes" id="UP000653156"/>
    </source>
</evidence>
<dbReference type="GO" id="GO:0016705">
    <property type="term" value="F:oxidoreductase activity, acting on paired donors, with incorporation or reduction of molecular oxygen"/>
    <property type="evidence" value="ECO:0007669"/>
    <property type="project" value="UniProtKB-ARBA"/>
</dbReference>
<organism evidence="10 11">
    <name type="scientific">Paralysiella testudinis</name>
    <dbReference type="NCBI Taxonomy" id="2809020"/>
    <lineage>
        <taxon>Bacteria</taxon>
        <taxon>Pseudomonadati</taxon>
        <taxon>Pseudomonadota</taxon>
        <taxon>Betaproteobacteria</taxon>
        <taxon>Neisseriales</taxon>
        <taxon>Neisseriaceae</taxon>
        <taxon>Paralysiella</taxon>
    </lineage>
</organism>
<dbReference type="InterPro" id="IPR005123">
    <property type="entry name" value="Oxoglu/Fe-dep_dioxygenase_dom"/>
</dbReference>
<dbReference type="PROSITE" id="PS51471">
    <property type="entry name" value="FE2OG_OXY"/>
    <property type="match status" value="1"/>
</dbReference>
<proteinExistence type="predicted"/>
<evidence type="ECO:0000259" key="9">
    <source>
        <dbReference type="PROSITE" id="PS51471"/>
    </source>
</evidence>
<keyword evidence="6" id="KW-0560">Oxidoreductase</keyword>
<evidence type="ECO:0000256" key="7">
    <source>
        <dbReference type="ARBA" id="ARBA00023004"/>
    </source>
</evidence>
<protein>
    <submittedName>
        <fullName evidence="10">Alpha-ketoglutarate-dependent dioxygenase AlkB</fullName>
    </submittedName>
</protein>
<keyword evidence="11" id="KW-1185">Reference proteome</keyword>
<dbReference type="GO" id="GO:0046872">
    <property type="term" value="F:metal ion binding"/>
    <property type="evidence" value="ECO:0007669"/>
    <property type="project" value="UniProtKB-KW"/>
</dbReference>
<dbReference type="GO" id="GO:0016787">
    <property type="term" value="F:hydrolase activity"/>
    <property type="evidence" value="ECO:0007669"/>
    <property type="project" value="UniProtKB-ARBA"/>
</dbReference>
<sequence length="208" mass="23510">MMADLFGFAPQPSDNLLPYDGTVNDYGIVFPAAQADVYLRTLLAQIAWRHDEAVVFGQHRTTARQVAWYGERAFSYTYSGIRRTALLWHPLLLDIKHAVETQLAAVSPTQFNSCLLNLYSDGSQGMAWHSDDEKELAPGSAIASVSLGATRKFAFKHKRTQEKREMLLQHGQLIVMRGNTQRHWLHAVMKSTKVHAPRVSLTFRVMAR</sequence>
<evidence type="ECO:0000313" key="10">
    <source>
        <dbReference type="EMBL" id="QRQ81399.1"/>
    </source>
</evidence>
<dbReference type="InterPro" id="IPR037151">
    <property type="entry name" value="AlkB-like_sf"/>
</dbReference>
<evidence type="ECO:0000256" key="2">
    <source>
        <dbReference type="ARBA" id="ARBA00022723"/>
    </source>
</evidence>
<comment type="cofactor">
    <cofactor evidence="1">
        <name>Fe(2+)</name>
        <dbReference type="ChEBI" id="CHEBI:29033"/>
    </cofactor>
</comment>
<evidence type="ECO:0000256" key="8">
    <source>
        <dbReference type="ARBA" id="ARBA00023204"/>
    </source>
</evidence>
<keyword evidence="5 10" id="KW-0223">Dioxygenase</keyword>
<dbReference type="GO" id="GO:0032451">
    <property type="term" value="F:demethylase activity"/>
    <property type="evidence" value="ECO:0007669"/>
    <property type="project" value="UniProtKB-ARBA"/>
</dbReference>
<dbReference type="Proteomes" id="UP000653156">
    <property type="component" value="Chromosome"/>
</dbReference>
<dbReference type="InterPro" id="IPR032854">
    <property type="entry name" value="ALKBH3"/>
</dbReference>
<dbReference type="GO" id="GO:0051213">
    <property type="term" value="F:dioxygenase activity"/>
    <property type="evidence" value="ECO:0007669"/>
    <property type="project" value="UniProtKB-KW"/>
</dbReference>
<keyword evidence="7" id="KW-0408">Iron</keyword>